<feature type="region of interest" description="Disordered" evidence="1">
    <location>
        <begin position="520"/>
        <end position="546"/>
    </location>
</feature>
<dbReference type="Pfam" id="PF13785">
    <property type="entry name" value="DUF4178"/>
    <property type="match status" value="2"/>
</dbReference>
<dbReference type="EMBL" id="JBBUTI010000008">
    <property type="protein sequence ID" value="MEK8047268.1"/>
    <property type="molecule type" value="Genomic_DNA"/>
</dbReference>
<keyword evidence="2" id="KW-0812">Transmembrane</keyword>
<sequence>MTEPASPASPPPRPRAQRAWRAACPNCGAPVDFASAASASAVCSFCRSSLLRDGDTLRKIGESAELFDDHTPLQLGASGRWQGVGFTLVGRLQYRYPEGTWNEWHLLFDTSGDGPPRSAWLSEDNAGHVLSFDQKPLTDPPVLAEWHAGQRVLVDGRAWTVASIQPVTLAAAVGELPRPPTLGQPHTVVDLRNERDEVGTLDDAAGPALQWAIGKPINLSALSLTGLRDDNAAAVSGRTLECPSCGASLTATLASTQAITCGQCHAVVDISAGVGADLKHYAQNNSGEAGIGPQIPLGSTGRLSLGPEGAQDWTVVGYQERCDIPSPGDDDEQTFWREYLLYNRQAGFAFLVDAEDGWSAVRPLTGAPQQRGNAATWQDQTYQQRYRYVAAVTWVQGEFYWRVKRDERARVTDFTGADGRVLSREETGSEVTWSAGRRLGAAEIARGFNLPPGSLGGDSLPTSSLGGGGLGSSGISQGVIILIVVVVVILLMSRCTSRDDCDQTRATFGEASAEYQQCRRSSGSSGGLRTGGGSFGGFSSGGGGHK</sequence>
<gene>
    <name evidence="4" type="ORF">AACH00_12985</name>
</gene>
<organism evidence="4 5">
    <name type="scientific">Ideonella margarita</name>
    <dbReference type="NCBI Taxonomy" id="2984191"/>
    <lineage>
        <taxon>Bacteria</taxon>
        <taxon>Pseudomonadati</taxon>
        <taxon>Pseudomonadota</taxon>
        <taxon>Betaproteobacteria</taxon>
        <taxon>Burkholderiales</taxon>
        <taxon>Sphaerotilaceae</taxon>
        <taxon>Ideonella</taxon>
    </lineage>
</organism>
<name>A0ABU9C670_9BURK</name>
<accession>A0ABU9C670</accession>
<evidence type="ECO:0000313" key="5">
    <source>
        <dbReference type="Proteomes" id="UP001379945"/>
    </source>
</evidence>
<keyword evidence="2" id="KW-1133">Transmembrane helix</keyword>
<dbReference type="RefSeq" id="WP_341399571.1">
    <property type="nucleotide sequence ID" value="NZ_JBBUTI010000008.1"/>
</dbReference>
<dbReference type="InterPro" id="IPR025235">
    <property type="entry name" value="DUF4178"/>
</dbReference>
<feature type="domain" description="DUF4178" evidence="3">
    <location>
        <begin position="74"/>
        <end position="218"/>
    </location>
</feature>
<feature type="transmembrane region" description="Helical" evidence="2">
    <location>
        <begin position="474"/>
        <end position="492"/>
    </location>
</feature>
<proteinExistence type="predicted"/>
<keyword evidence="5" id="KW-1185">Reference proteome</keyword>
<reference evidence="4 5" key="1">
    <citation type="submission" date="2024-04" db="EMBL/GenBank/DDBJ databases">
        <title>Novel species of the genus Ideonella isolated from streams.</title>
        <authorList>
            <person name="Lu H."/>
        </authorList>
    </citation>
    <scope>NUCLEOTIDE SEQUENCE [LARGE SCALE GENOMIC DNA]</scope>
    <source>
        <strain evidence="4 5">LYT19W</strain>
    </source>
</reference>
<comment type="caution">
    <text evidence="4">The sequence shown here is derived from an EMBL/GenBank/DDBJ whole genome shotgun (WGS) entry which is preliminary data.</text>
</comment>
<feature type="domain" description="DUF4178" evidence="3">
    <location>
        <begin position="311"/>
        <end position="439"/>
    </location>
</feature>
<feature type="compositionally biased region" description="Gly residues" evidence="1">
    <location>
        <begin position="524"/>
        <end position="546"/>
    </location>
</feature>
<dbReference type="Proteomes" id="UP001379945">
    <property type="component" value="Unassembled WGS sequence"/>
</dbReference>
<evidence type="ECO:0000256" key="1">
    <source>
        <dbReference type="SAM" id="MobiDB-lite"/>
    </source>
</evidence>
<keyword evidence="2" id="KW-0472">Membrane</keyword>
<evidence type="ECO:0000259" key="3">
    <source>
        <dbReference type="Pfam" id="PF13785"/>
    </source>
</evidence>
<protein>
    <submittedName>
        <fullName evidence="4">DUF4178 domain-containing protein</fullName>
    </submittedName>
</protein>
<evidence type="ECO:0000313" key="4">
    <source>
        <dbReference type="EMBL" id="MEK8047268.1"/>
    </source>
</evidence>
<evidence type="ECO:0000256" key="2">
    <source>
        <dbReference type="SAM" id="Phobius"/>
    </source>
</evidence>